<organism evidence="1 2">
    <name type="scientific">Punica granatum</name>
    <name type="common">Pomegranate</name>
    <dbReference type="NCBI Taxonomy" id="22663"/>
    <lineage>
        <taxon>Eukaryota</taxon>
        <taxon>Viridiplantae</taxon>
        <taxon>Streptophyta</taxon>
        <taxon>Embryophyta</taxon>
        <taxon>Tracheophyta</taxon>
        <taxon>Spermatophyta</taxon>
        <taxon>Magnoliopsida</taxon>
        <taxon>eudicotyledons</taxon>
        <taxon>Gunneridae</taxon>
        <taxon>Pentapetalae</taxon>
        <taxon>rosids</taxon>
        <taxon>malvids</taxon>
        <taxon>Myrtales</taxon>
        <taxon>Lythraceae</taxon>
        <taxon>Punica</taxon>
    </lineage>
</organism>
<evidence type="ECO:0000313" key="1">
    <source>
        <dbReference type="Proteomes" id="UP000515151"/>
    </source>
</evidence>
<dbReference type="RefSeq" id="XP_031371856.1">
    <property type="nucleotide sequence ID" value="XM_031515996.1"/>
</dbReference>
<dbReference type="InterPro" id="IPR010765">
    <property type="entry name" value="DUF1350"/>
</dbReference>
<reference evidence="1" key="1">
    <citation type="journal article" date="2020" name="Plant Biotechnol. J.">
        <title>The pomegranate (Punica granatum L.) draft genome dissects genetic divergence between soft- and hard-seeded cultivars.</title>
        <authorList>
            <person name="Luo X."/>
            <person name="Li H."/>
            <person name="Wu Z."/>
            <person name="Yao W."/>
            <person name="Zhao P."/>
            <person name="Cao D."/>
            <person name="Yu H."/>
            <person name="Li K."/>
            <person name="Poudel K."/>
            <person name="Zhao D."/>
            <person name="Zhang F."/>
            <person name="Xia X."/>
            <person name="Chen L."/>
            <person name="Wang Q."/>
            <person name="Jing D."/>
            <person name="Cao S."/>
        </authorList>
    </citation>
    <scope>NUCLEOTIDE SEQUENCE [LARGE SCALE GENOMIC DNA]</scope>
    <source>
        <strain evidence="1">cv. Tunisia</strain>
    </source>
</reference>
<accession>A0A6P8BPT7</accession>
<dbReference type="GeneID" id="116187341"/>
<gene>
    <name evidence="2" type="primary">LOC116187341</name>
</gene>
<dbReference type="PANTHER" id="PTHR34127:SF3">
    <property type="entry name" value="INITIATION FACTOR 4F SUBUNIT (DUF1350)"/>
    <property type="match status" value="1"/>
</dbReference>
<protein>
    <submittedName>
        <fullName evidence="2">Uncharacterized protein LOC116187341 isoform X1</fullName>
    </submittedName>
</protein>
<evidence type="ECO:0000313" key="2">
    <source>
        <dbReference type="RefSeq" id="XP_031371856.1"/>
    </source>
</evidence>
<keyword evidence="1" id="KW-1185">Reference proteome</keyword>
<proteinExistence type="predicted"/>
<reference evidence="2" key="2">
    <citation type="submission" date="2025-08" db="UniProtKB">
        <authorList>
            <consortium name="RefSeq"/>
        </authorList>
    </citation>
    <scope>IDENTIFICATION</scope>
    <source>
        <tissue evidence="2">Leaf</tissue>
    </source>
</reference>
<name>A0A6P8BPT7_PUNGR</name>
<dbReference type="Pfam" id="PF07082">
    <property type="entry name" value="DUF1350"/>
    <property type="match status" value="1"/>
</dbReference>
<sequence>MPVDSWQSQTQVNEPQEPWRNNRHRFPFCSFQRISLHHSPSKRVAADHCIPMELSSSSSVWGTRIGHVPASPKIFGPLQSQLSFPALTARPRRRSARKRSFWCMISNGYAGSGSFGIGNNGRSFVTAAANGIRAKIYRRLGSCLVIPPPGGRKPRAIIKFLGGAFIGAVPEVTYSYLKELLAKEGFLIISVPYNVTFDHAEAANEIYAKFNSCFDNFLSSGLPEDGLSAADLAGLPLFSVGHRQFFLVASLSISHNGALLQVLAGSYFSERIPKANAIISYNNRPATEAVPYFEQLGPLVSQMMPLMEASPVYSLAQNVSGDAMRVLFDTAGSIIKEYDQEALVSLTKFVDQLPSVFNQVTEGISEFRPTPSENRDFCKNSYNVKHTLLVKFNIDGIDETDLLEETLRPRVESIGGTLEKVELSGTHITPCIQDPRWLVGTVYTPADAIAQGLKTLSLHETRVLSRTISDWFRQFEK</sequence>
<dbReference type="PANTHER" id="PTHR34127">
    <property type="entry name" value="OS04G0405600 PROTEIN"/>
    <property type="match status" value="1"/>
</dbReference>
<dbReference type="AlphaFoldDB" id="A0A6P8BPT7"/>
<dbReference type="OrthoDB" id="3980at2759"/>
<dbReference type="Proteomes" id="UP000515151">
    <property type="component" value="Chromosome 8"/>
</dbReference>